<dbReference type="GeneID" id="68665122"/>
<accession>A0A8K1MHA4</accession>
<protein>
    <submittedName>
        <fullName evidence="1">Uncharacterized protein</fullName>
    </submittedName>
</protein>
<organism evidence="1">
    <name type="scientific">Morchella brunnea</name>
    <dbReference type="NCBI Taxonomy" id="1174671"/>
    <lineage>
        <taxon>Eukaryota</taxon>
        <taxon>Fungi</taxon>
        <taxon>Dikarya</taxon>
        <taxon>Ascomycota</taxon>
        <taxon>Pezizomycotina</taxon>
        <taxon>Pezizomycetes</taxon>
        <taxon>Pezizales</taxon>
        <taxon>Morchellaceae</taxon>
        <taxon>Morchella</taxon>
    </lineage>
</organism>
<geneLocation type="mitochondrion" evidence="1"/>
<evidence type="ECO:0000313" key="1">
    <source>
        <dbReference type="EMBL" id="UBU98460.1"/>
    </source>
</evidence>
<dbReference type="AlphaFoldDB" id="A0A8K1MHA4"/>
<reference evidence="1" key="1">
    <citation type="submission" date="2021-01" db="EMBL/GenBank/DDBJ databases">
        <authorList>
            <person name="Sun H.-H."/>
            <person name="Zhang S."/>
            <person name="Zhang Y.-J."/>
        </authorList>
    </citation>
    <scope>NUCLEOTIDE SEQUENCE</scope>
    <source>
        <strain evidence="1">CMM1</strain>
    </source>
</reference>
<dbReference type="RefSeq" id="YP_010218799.1">
    <property type="nucleotide sequence ID" value="NC_058917.1"/>
</dbReference>
<dbReference type="EMBL" id="MW538937">
    <property type="protein sequence ID" value="UBU98460.1"/>
    <property type="molecule type" value="Genomic_DNA"/>
</dbReference>
<sequence length="196" mass="21750">MFWVAVRDGPLYIPPSIFYRHSPPIYFLMEINGREGSDRMGEGFPGARPRFPFRVRARPPSGAPEEKGGGVRAARGLRSEGAPLALNLRILHSSLCTFEYSGDKYPTLRVAHYYNTFLSLIFFMLMRSPSWAKKITSWGPPPPLRGPHEGCSGERKGGPFSFFIVGRAPPSSLAGALFVRAGKKNKKPLSIKIERG</sequence>
<keyword evidence="1" id="KW-0496">Mitochondrion</keyword>
<name>A0A8K1MHA4_9PEZI</name>
<proteinExistence type="predicted"/>
<gene>
    <name evidence="1" type="primary">orf196</name>
</gene>